<name>A0A4Z1E3F2_9MICO</name>
<evidence type="ECO:0000256" key="2">
    <source>
        <dbReference type="SAM" id="Phobius"/>
    </source>
</evidence>
<keyword evidence="2" id="KW-0812">Transmembrane</keyword>
<keyword evidence="2" id="KW-0472">Membrane</keyword>
<comment type="caution">
    <text evidence="3">The sequence shown here is derived from an EMBL/GenBank/DDBJ whole genome shotgun (WGS) entry which is preliminary data.</text>
</comment>
<feature type="region of interest" description="Disordered" evidence="1">
    <location>
        <begin position="1"/>
        <end position="36"/>
    </location>
</feature>
<evidence type="ECO:0000313" key="4">
    <source>
        <dbReference type="Proteomes" id="UP000297318"/>
    </source>
</evidence>
<feature type="transmembrane region" description="Helical" evidence="2">
    <location>
        <begin position="142"/>
        <end position="164"/>
    </location>
</feature>
<dbReference type="EMBL" id="RHPJ01000002">
    <property type="protein sequence ID" value="TGO05689.1"/>
    <property type="molecule type" value="Genomic_DNA"/>
</dbReference>
<proteinExistence type="predicted"/>
<dbReference type="RefSeq" id="WP_135849651.1">
    <property type="nucleotide sequence ID" value="NZ_RHPJ01000002.1"/>
</dbReference>
<dbReference type="OrthoDB" id="4774205at2"/>
<organism evidence="3 4">
    <name type="scientific">Serinibacter arcticus</name>
    <dbReference type="NCBI Taxonomy" id="1655435"/>
    <lineage>
        <taxon>Bacteria</taxon>
        <taxon>Bacillati</taxon>
        <taxon>Actinomycetota</taxon>
        <taxon>Actinomycetes</taxon>
        <taxon>Micrococcales</taxon>
        <taxon>Beutenbergiaceae</taxon>
        <taxon>Serinibacter</taxon>
    </lineage>
</organism>
<feature type="compositionally biased region" description="Low complexity" evidence="1">
    <location>
        <begin position="21"/>
        <end position="36"/>
    </location>
</feature>
<reference evidence="3 4" key="1">
    <citation type="submission" date="2018-11" db="EMBL/GenBank/DDBJ databases">
        <title>Complete genome sequencing of the Actinobacteria Serinibacter sp. K3-2.</title>
        <authorList>
            <person name="Rakitin A.L."/>
            <person name="Beletsky A.V."/>
            <person name="Mardanov A.V."/>
            <person name="Ravin N.V."/>
            <person name="Gromova A.S."/>
            <person name="Filippova S.N."/>
            <person name="Gal'Chenko V.F."/>
        </authorList>
    </citation>
    <scope>NUCLEOTIDE SEQUENCE [LARGE SCALE GENOMIC DNA]</scope>
    <source>
        <strain evidence="3 4">K3-2</strain>
    </source>
</reference>
<evidence type="ECO:0000256" key="1">
    <source>
        <dbReference type="SAM" id="MobiDB-lite"/>
    </source>
</evidence>
<dbReference type="AlphaFoldDB" id="A0A4Z1E3F2"/>
<sequence length="165" mass="17367">MTTPQPGYGQQPQQSFDPQHGSGSPVPAGYGAPAPAPQGYGAQATIDLTIQGNVMMRSFVPPTVWVNGHALTAKYGQRSVPVAAGPVRVDVECQWLRKYGQASLTFDAQPGQTVPVFYAAPAHQFTTGNIGHVPQKFKGLGFVWGIVGLALAVVVLSFLLPVLLG</sequence>
<accession>A0A4Z1E3F2</accession>
<keyword evidence="2" id="KW-1133">Transmembrane helix</keyword>
<gene>
    <name evidence="3" type="ORF">SERN_1693</name>
</gene>
<dbReference type="Proteomes" id="UP000297318">
    <property type="component" value="Unassembled WGS sequence"/>
</dbReference>
<keyword evidence="4" id="KW-1185">Reference proteome</keyword>
<evidence type="ECO:0000313" key="3">
    <source>
        <dbReference type="EMBL" id="TGO05689.1"/>
    </source>
</evidence>
<feature type="compositionally biased region" description="Low complexity" evidence="1">
    <location>
        <begin position="1"/>
        <end position="14"/>
    </location>
</feature>
<protein>
    <submittedName>
        <fullName evidence="3">Uncharacterized protein</fullName>
    </submittedName>
</protein>